<dbReference type="NCBIfam" id="TIGR00500">
    <property type="entry name" value="met_pdase_I"/>
    <property type="match status" value="1"/>
</dbReference>
<organism evidence="9 10">
    <name type="scientific">Leptonema illini DSM 21528</name>
    <dbReference type="NCBI Taxonomy" id="929563"/>
    <lineage>
        <taxon>Bacteria</taxon>
        <taxon>Pseudomonadati</taxon>
        <taxon>Spirochaetota</taxon>
        <taxon>Spirochaetia</taxon>
        <taxon>Leptospirales</taxon>
        <taxon>Leptospiraceae</taxon>
        <taxon>Leptonema</taxon>
    </lineage>
</organism>
<sequence>MAPGRKLTRREQKVIHIKSKLEIEKMRDAGKLAAEVLFETGQRVKAGVSTEELNDFAHSLTLKRGAESAPLNYRGFPKSICTSVNEVVCHGIPTKNEILKEGDILNIDITVKLRGFHGDTSAMFAVGNIPENARKLIENTEKAMWAGIEVVKPGKRISDIGQAIDDFLTPQGYGIVRALAGHGIGRKFHEEPLVPHYKNNEVRVPIRPGMTFTVEPMVNEGTYRVIFDESDGWTVRTADGRLSAQFEHTCLVTDDGVEVLTRWG</sequence>
<comment type="cofactor">
    <cofactor evidence="6">
        <name>Co(2+)</name>
        <dbReference type="ChEBI" id="CHEBI:48828"/>
    </cofactor>
    <cofactor evidence="6">
        <name>Zn(2+)</name>
        <dbReference type="ChEBI" id="CHEBI:29105"/>
    </cofactor>
    <cofactor evidence="6">
        <name>Mn(2+)</name>
        <dbReference type="ChEBI" id="CHEBI:29035"/>
    </cofactor>
    <cofactor evidence="6">
        <name>Fe(2+)</name>
        <dbReference type="ChEBI" id="CHEBI:29033"/>
    </cofactor>
    <text evidence="6">Binds 2 divalent metal cations per subunit. Has a high-affinity and a low affinity metal-binding site. The true nature of the physiological cofactor is under debate. The enzyme is active with cobalt, zinc, manganese or divalent iron ions. Most likely, methionine aminopeptidases function as mononuclear Fe(2+)-metalloproteases under physiological conditions, and the catalytically relevant metal-binding site has been assigned to the histidine-containing high-affinity site.</text>
</comment>
<dbReference type="InterPro" id="IPR000994">
    <property type="entry name" value="Pept_M24"/>
</dbReference>
<evidence type="ECO:0000313" key="9">
    <source>
        <dbReference type="EMBL" id="EHQ05607.1"/>
    </source>
</evidence>
<evidence type="ECO:0000256" key="2">
    <source>
        <dbReference type="ARBA" id="ARBA00022438"/>
    </source>
</evidence>
<dbReference type="Proteomes" id="UP000005737">
    <property type="component" value="Unassembled WGS sequence"/>
</dbReference>
<dbReference type="AlphaFoldDB" id="H2CF04"/>
<feature type="binding site" evidence="6">
    <location>
        <position position="108"/>
    </location>
    <ligand>
        <name>a divalent metal cation</name>
        <dbReference type="ChEBI" id="CHEBI:60240"/>
        <label>1</label>
    </ligand>
</feature>
<comment type="similarity">
    <text evidence="6">Belongs to the peptidase M24A family. Methionine aminopeptidase type 1 subfamily.</text>
</comment>
<evidence type="ECO:0000259" key="8">
    <source>
        <dbReference type="Pfam" id="PF00557"/>
    </source>
</evidence>
<evidence type="ECO:0000256" key="5">
    <source>
        <dbReference type="ARBA" id="ARBA00022801"/>
    </source>
</evidence>
<evidence type="ECO:0000256" key="7">
    <source>
        <dbReference type="RuleBase" id="RU003653"/>
    </source>
</evidence>
<dbReference type="GO" id="GO:0006508">
    <property type="term" value="P:proteolysis"/>
    <property type="evidence" value="ECO:0007669"/>
    <property type="project" value="UniProtKB-KW"/>
</dbReference>
<feature type="domain" description="Peptidase M24" evidence="8">
    <location>
        <begin position="24"/>
        <end position="254"/>
    </location>
</feature>
<dbReference type="EMBL" id="JH597773">
    <property type="protein sequence ID" value="EHQ05607.1"/>
    <property type="molecule type" value="Genomic_DNA"/>
</dbReference>
<dbReference type="EC" id="3.4.11.18" evidence="6 7"/>
<proteinExistence type="inferred from homology"/>
<dbReference type="GO" id="GO:0046872">
    <property type="term" value="F:metal ion binding"/>
    <property type="evidence" value="ECO:0007669"/>
    <property type="project" value="UniProtKB-UniRule"/>
</dbReference>
<comment type="subunit">
    <text evidence="6">Monomer.</text>
</comment>
<feature type="binding site" evidence="6">
    <location>
        <position position="247"/>
    </location>
    <ligand>
        <name>a divalent metal cation</name>
        <dbReference type="ChEBI" id="CHEBI:60240"/>
        <label>2</label>
        <note>catalytic</note>
    </ligand>
</feature>
<evidence type="ECO:0000256" key="6">
    <source>
        <dbReference type="HAMAP-Rule" id="MF_01974"/>
    </source>
</evidence>
<dbReference type="SUPFAM" id="SSF55920">
    <property type="entry name" value="Creatinase/aminopeptidase"/>
    <property type="match status" value="1"/>
</dbReference>
<keyword evidence="4 6" id="KW-0479">Metal-binding</keyword>
<dbReference type="GO" id="GO:0070006">
    <property type="term" value="F:metalloaminopeptidase activity"/>
    <property type="evidence" value="ECO:0007669"/>
    <property type="project" value="UniProtKB-UniRule"/>
</dbReference>
<dbReference type="CDD" id="cd01086">
    <property type="entry name" value="MetAP1"/>
    <property type="match status" value="1"/>
</dbReference>
<dbReference type="PANTHER" id="PTHR43330:SF27">
    <property type="entry name" value="METHIONINE AMINOPEPTIDASE"/>
    <property type="match status" value="1"/>
</dbReference>
<evidence type="ECO:0000313" key="10">
    <source>
        <dbReference type="Proteomes" id="UP000005737"/>
    </source>
</evidence>
<keyword evidence="5 6" id="KW-0378">Hydrolase</keyword>
<keyword evidence="3 6" id="KW-0645">Protease</keyword>
<name>H2CF04_9LEPT</name>
<accession>H2CF04</accession>
<dbReference type="HAMAP" id="MF_01974">
    <property type="entry name" value="MetAP_1"/>
    <property type="match status" value="1"/>
</dbReference>
<dbReference type="Pfam" id="PF00557">
    <property type="entry name" value="Peptidase_M24"/>
    <property type="match status" value="1"/>
</dbReference>
<dbReference type="Gene3D" id="3.90.230.10">
    <property type="entry name" value="Creatinase/methionine aminopeptidase superfamily"/>
    <property type="match status" value="1"/>
</dbReference>
<evidence type="ECO:0000256" key="4">
    <source>
        <dbReference type="ARBA" id="ARBA00022723"/>
    </source>
</evidence>
<dbReference type="PANTHER" id="PTHR43330">
    <property type="entry name" value="METHIONINE AMINOPEPTIDASE"/>
    <property type="match status" value="1"/>
</dbReference>
<dbReference type="InterPro" id="IPR036005">
    <property type="entry name" value="Creatinase/aminopeptidase-like"/>
</dbReference>
<evidence type="ECO:0000256" key="1">
    <source>
        <dbReference type="ARBA" id="ARBA00002521"/>
    </source>
</evidence>
<dbReference type="HOGENOM" id="CLU_015857_0_0_12"/>
<protein>
    <recommendedName>
        <fullName evidence="6 7">Methionine aminopeptidase</fullName>
        <shortName evidence="6">MAP</shortName>
        <shortName evidence="6">MetAP</shortName>
        <ecNumber evidence="6 7">3.4.11.18</ecNumber>
    </recommendedName>
    <alternativeName>
        <fullName evidence="6">Peptidase M</fullName>
    </alternativeName>
</protein>
<reference evidence="9 10" key="1">
    <citation type="submission" date="2011-10" db="EMBL/GenBank/DDBJ databases">
        <title>The Improved High-Quality Draft genome of Leptonema illini DSM 21528.</title>
        <authorList>
            <consortium name="US DOE Joint Genome Institute (JGI-PGF)"/>
            <person name="Lucas S."/>
            <person name="Copeland A."/>
            <person name="Lapidus A."/>
            <person name="Glavina del Rio T."/>
            <person name="Dalin E."/>
            <person name="Tice H."/>
            <person name="Bruce D."/>
            <person name="Goodwin L."/>
            <person name="Pitluck S."/>
            <person name="Peters L."/>
            <person name="Mikhailova N."/>
            <person name="Held B."/>
            <person name="Kyrpides N."/>
            <person name="Mavromatis K."/>
            <person name="Ivanova N."/>
            <person name="Markowitz V."/>
            <person name="Cheng J.-F."/>
            <person name="Hugenholtz P."/>
            <person name="Woyke T."/>
            <person name="Wu D."/>
            <person name="Gronow S."/>
            <person name="Wellnitz S."/>
            <person name="Brambilla E.-M."/>
            <person name="Klenk H.-P."/>
            <person name="Eisen J.A."/>
        </authorList>
    </citation>
    <scope>NUCLEOTIDE SEQUENCE [LARGE SCALE GENOMIC DNA]</scope>
    <source>
        <strain evidence="9 10">DSM 21528</strain>
    </source>
</reference>
<dbReference type="STRING" id="183.GCA_002009735_01024"/>
<dbReference type="InterPro" id="IPR002467">
    <property type="entry name" value="Pept_M24A_MAP1"/>
</dbReference>
<dbReference type="InterPro" id="IPR001714">
    <property type="entry name" value="Pept_M24_MAP"/>
</dbReference>
<dbReference type="MEROPS" id="M24.001"/>
<dbReference type="GO" id="GO:0004239">
    <property type="term" value="F:initiator methionyl aminopeptidase activity"/>
    <property type="evidence" value="ECO:0007669"/>
    <property type="project" value="UniProtKB-UniRule"/>
</dbReference>
<feature type="binding site" evidence="6">
    <location>
        <position position="189"/>
    </location>
    <ligand>
        <name>substrate</name>
    </ligand>
</feature>
<feature type="binding site" evidence="6">
    <location>
        <position position="215"/>
    </location>
    <ligand>
        <name>a divalent metal cation</name>
        <dbReference type="ChEBI" id="CHEBI:60240"/>
        <label>2</label>
        <note>catalytic</note>
    </ligand>
</feature>
<dbReference type="PRINTS" id="PR00599">
    <property type="entry name" value="MAPEPTIDASE"/>
</dbReference>
<gene>
    <name evidence="6" type="primary">map</name>
    <name evidence="9" type="ORF">Lepil_0906</name>
</gene>
<feature type="binding site" evidence="6">
    <location>
        <position position="182"/>
    </location>
    <ligand>
        <name>a divalent metal cation</name>
        <dbReference type="ChEBI" id="CHEBI:60240"/>
        <label>2</label>
        <note>catalytic</note>
    </ligand>
</feature>
<feature type="binding site" evidence="6">
    <location>
        <position position="119"/>
    </location>
    <ligand>
        <name>a divalent metal cation</name>
        <dbReference type="ChEBI" id="CHEBI:60240"/>
        <label>1</label>
    </ligand>
</feature>
<comment type="function">
    <text evidence="1 6">Removes the N-terminal methionine from nascent proteins. The N-terminal methionine is often cleaved when the second residue in the primary sequence is small and uncharged (Met-Ala-, Cys, Gly, Pro, Ser, Thr, or Val). Requires deformylation of the N(alpha)-formylated initiator methionine before it can be hydrolyzed.</text>
</comment>
<dbReference type="GO" id="GO:0005829">
    <property type="term" value="C:cytosol"/>
    <property type="evidence" value="ECO:0007669"/>
    <property type="project" value="TreeGrafter"/>
</dbReference>
<keyword evidence="2 6" id="KW-0031">Aminopeptidase</keyword>
<feature type="binding site" evidence="6">
    <location>
        <position position="247"/>
    </location>
    <ligand>
        <name>a divalent metal cation</name>
        <dbReference type="ChEBI" id="CHEBI:60240"/>
        <label>1</label>
    </ligand>
</feature>
<comment type="catalytic activity">
    <reaction evidence="6 7">
        <text>Release of N-terminal amino acids, preferentially methionine, from peptides and arylamides.</text>
        <dbReference type="EC" id="3.4.11.18"/>
    </reaction>
</comment>
<feature type="binding site" evidence="6">
    <location>
        <position position="119"/>
    </location>
    <ligand>
        <name>a divalent metal cation</name>
        <dbReference type="ChEBI" id="CHEBI:60240"/>
        <label>2</label>
        <note>catalytic</note>
    </ligand>
</feature>
<evidence type="ECO:0000256" key="3">
    <source>
        <dbReference type="ARBA" id="ARBA00022670"/>
    </source>
</evidence>
<keyword evidence="10" id="KW-1185">Reference proteome</keyword>
<feature type="binding site" evidence="6">
    <location>
        <position position="90"/>
    </location>
    <ligand>
        <name>substrate</name>
    </ligand>
</feature>